<feature type="domain" description="NAD-dependent epimerase/dehydratase" evidence="5">
    <location>
        <begin position="28"/>
        <end position="272"/>
    </location>
</feature>
<protein>
    <submittedName>
        <fullName evidence="6">UDP-glucuronate decarboxylase</fullName>
    </submittedName>
</protein>
<dbReference type="InterPro" id="IPR001509">
    <property type="entry name" value="Epimerase_deHydtase"/>
</dbReference>
<dbReference type="GO" id="GO:0070403">
    <property type="term" value="F:NAD+ binding"/>
    <property type="evidence" value="ECO:0007669"/>
    <property type="project" value="InterPro"/>
</dbReference>
<evidence type="ECO:0000313" key="6">
    <source>
        <dbReference type="EMBL" id="PRX19100.1"/>
    </source>
</evidence>
<evidence type="ECO:0000313" key="7">
    <source>
        <dbReference type="Proteomes" id="UP000239415"/>
    </source>
</evidence>
<dbReference type="Pfam" id="PF01370">
    <property type="entry name" value="Epimerase"/>
    <property type="match status" value="1"/>
</dbReference>
<gene>
    <name evidence="6" type="ORF">CLV67_111248</name>
</gene>
<evidence type="ECO:0000256" key="2">
    <source>
        <dbReference type="ARBA" id="ARBA00022793"/>
    </source>
</evidence>
<name>A0A2T0K7V1_9ACTN</name>
<accession>A0A2T0K7V1</accession>
<dbReference type="PANTHER" id="PTHR43078:SF6">
    <property type="entry name" value="UDP-GLUCURONIC ACID DECARBOXYLASE 1"/>
    <property type="match status" value="1"/>
</dbReference>
<keyword evidence="4" id="KW-0456">Lyase</keyword>
<reference evidence="6 7" key="1">
    <citation type="submission" date="2018-03" db="EMBL/GenBank/DDBJ databases">
        <title>Genomic Encyclopedia of Archaeal and Bacterial Type Strains, Phase II (KMG-II): from individual species to whole genera.</title>
        <authorList>
            <person name="Goeker M."/>
        </authorList>
    </citation>
    <scope>NUCLEOTIDE SEQUENCE [LARGE SCALE GENOMIC DNA]</scope>
    <source>
        <strain evidence="6 7">DSM 43146</strain>
    </source>
</reference>
<sequence length="350" mass="39137">MAYLLEDDIRELVSALGDNVHLFAGRRVLITGANGFLGRYLVAFFRHVNTTTLAEPCRVTAMDNCLTSGKRPDGLQGDPHITFVERDVSEPFELSASVDYIVHAAGIASPHYYRKFPLETMDVSSRGLRTMLELAQVHGAKLLFMSSSEIYGDPDAQHVPTSEDYNGNVSCLGPRSCYDESKRFGETLLRVFHENYGVEAVIVRPFNIYGPGLQRTDYRVMPNIAECLVSGRVVNIYGDGRQTRTFCYVTDAIRGVLLALLHGRSGEAYNIGSATPEISMVDLVAAVREQIPMSGLRHQLVDYPDTYPASEPMRRCPDLTKAYQHLGYEPNVEFTDGLRRFFGWAQDTYL</sequence>
<dbReference type="Gene3D" id="3.40.50.720">
    <property type="entry name" value="NAD(P)-binding Rossmann-like Domain"/>
    <property type="match status" value="1"/>
</dbReference>
<dbReference type="GO" id="GO:0042732">
    <property type="term" value="P:D-xylose metabolic process"/>
    <property type="evidence" value="ECO:0007669"/>
    <property type="project" value="InterPro"/>
</dbReference>
<keyword evidence="3" id="KW-0520">NAD</keyword>
<dbReference type="InterPro" id="IPR036291">
    <property type="entry name" value="NAD(P)-bd_dom_sf"/>
</dbReference>
<dbReference type="GO" id="GO:0048040">
    <property type="term" value="F:UDP-glucuronate decarboxylase activity"/>
    <property type="evidence" value="ECO:0007669"/>
    <property type="project" value="TreeGrafter"/>
</dbReference>
<dbReference type="Proteomes" id="UP000239415">
    <property type="component" value="Unassembled WGS sequence"/>
</dbReference>
<evidence type="ECO:0000256" key="3">
    <source>
        <dbReference type="ARBA" id="ARBA00023027"/>
    </source>
</evidence>
<organism evidence="6 7">
    <name type="scientific">Actinoplanes italicus</name>
    <dbReference type="NCBI Taxonomy" id="113567"/>
    <lineage>
        <taxon>Bacteria</taxon>
        <taxon>Bacillati</taxon>
        <taxon>Actinomycetota</taxon>
        <taxon>Actinomycetes</taxon>
        <taxon>Micromonosporales</taxon>
        <taxon>Micromonosporaceae</taxon>
        <taxon>Actinoplanes</taxon>
    </lineage>
</organism>
<dbReference type="AlphaFoldDB" id="A0A2T0K7V1"/>
<evidence type="ECO:0000259" key="5">
    <source>
        <dbReference type="Pfam" id="PF01370"/>
    </source>
</evidence>
<dbReference type="RefSeq" id="WP_203737271.1">
    <property type="nucleotide sequence ID" value="NZ_BOMO01000090.1"/>
</dbReference>
<dbReference type="GO" id="GO:0005737">
    <property type="term" value="C:cytoplasm"/>
    <property type="evidence" value="ECO:0007669"/>
    <property type="project" value="TreeGrafter"/>
</dbReference>
<evidence type="ECO:0000256" key="4">
    <source>
        <dbReference type="ARBA" id="ARBA00023239"/>
    </source>
</evidence>
<dbReference type="EMBL" id="PVMZ01000011">
    <property type="protein sequence ID" value="PRX19100.1"/>
    <property type="molecule type" value="Genomic_DNA"/>
</dbReference>
<dbReference type="InterPro" id="IPR044516">
    <property type="entry name" value="UXS-like"/>
</dbReference>
<keyword evidence="2" id="KW-0210">Decarboxylase</keyword>
<comment type="caution">
    <text evidence="6">The sequence shown here is derived from an EMBL/GenBank/DDBJ whole genome shotgun (WGS) entry which is preliminary data.</text>
</comment>
<evidence type="ECO:0000256" key="1">
    <source>
        <dbReference type="ARBA" id="ARBA00001911"/>
    </source>
</evidence>
<dbReference type="SUPFAM" id="SSF51735">
    <property type="entry name" value="NAD(P)-binding Rossmann-fold domains"/>
    <property type="match status" value="1"/>
</dbReference>
<proteinExistence type="predicted"/>
<dbReference type="PANTHER" id="PTHR43078">
    <property type="entry name" value="UDP-GLUCURONIC ACID DECARBOXYLASE-RELATED"/>
    <property type="match status" value="1"/>
</dbReference>
<comment type="cofactor">
    <cofactor evidence="1">
        <name>NAD(+)</name>
        <dbReference type="ChEBI" id="CHEBI:57540"/>
    </cofactor>
</comment>
<keyword evidence="7" id="KW-1185">Reference proteome</keyword>